<evidence type="ECO:0000256" key="5">
    <source>
        <dbReference type="ARBA" id="ARBA00023136"/>
    </source>
</evidence>
<dbReference type="PROSITE" id="PS51257">
    <property type="entry name" value="PROKAR_LIPOPROTEIN"/>
    <property type="match status" value="1"/>
</dbReference>
<keyword evidence="6" id="KW-0564">Palmitate</keyword>
<dbReference type="InterPro" id="IPR008844">
    <property type="entry name" value="Spore_GerAC-like"/>
</dbReference>
<keyword evidence="8" id="KW-0812">Transmembrane</keyword>
<dbReference type="NCBIfam" id="TIGR02887">
    <property type="entry name" value="spore_ger_x_C"/>
    <property type="match status" value="1"/>
</dbReference>
<dbReference type="EMBL" id="FOCG01000001">
    <property type="protein sequence ID" value="SEM62842.1"/>
    <property type="molecule type" value="Genomic_DNA"/>
</dbReference>
<comment type="subcellular location">
    <subcellularLocation>
        <location evidence="1">Membrane</location>
        <topology evidence="1">Lipid-anchor</topology>
    </subcellularLocation>
</comment>
<evidence type="ECO:0000259" key="10">
    <source>
        <dbReference type="Pfam" id="PF25198"/>
    </source>
</evidence>
<dbReference type="GO" id="GO:0016020">
    <property type="term" value="C:membrane"/>
    <property type="evidence" value="ECO:0007669"/>
    <property type="project" value="UniProtKB-SubCell"/>
</dbReference>
<protein>
    <submittedName>
        <fullName evidence="11">Spore germination protein KC</fullName>
    </submittedName>
</protein>
<dbReference type="PANTHER" id="PTHR35789:SF1">
    <property type="entry name" value="SPORE GERMINATION PROTEIN B3"/>
    <property type="match status" value="1"/>
</dbReference>
<dbReference type="GO" id="GO:0009847">
    <property type="term" value="P:spore germination"/>
    <property type="evidence" value="ECO:0007669"/>
    <property type="project" value="InterPro"/>
</dbReference>
<evidence type="ECO:0000256" key="4">
    <source>
        <dbReference type="ARBA" id="ARBA00022729"/>
    </source>
</evidence>
<dbReference type="InterPro" id="IPR046953">
    <property type="entry name" value="Spore_GerAC-like_C"/>
</dbReference>
<sequence length="382" mass="42718">MIKKSVSIVIILTLNLFLFCGCWNYAEIDQQANVSGLAVDVGRNGKKYHVTVEIISMEGGDGKEGVQTSLVEADGDTILESVRRMISITSKKLYFGHCKVIVFSKAVAEEGIIPVVDTVIRDHEMRLTMDIVVSKSQTALEILKQKTIMNPIASYEIDEMLTSNESSLSESYKCEVYQMINILESDGISPVTPALDVITTIDDGDTFKLSGIAVFNKDKLIGFLNEEDAKIFLFIKDEIKSGTISVQADKEANHFISTEIYKNKTKVKPEKVNGELVININTESVVVPEEFKHENITREGFISIYNAQLEQKIKNLIQKVQSEFGVDVFGFGDTMHQKNNGLWQEYKDNWVKTFPTVKVNVKSKVDIRGSGTTYKTIKIGES</sequence>
<name>A0A1H7ZW01_9FIRM</name>
<keyword evidence="12" id="KW-1185">Reference proteome</keyword>
<evidence type="ECO:0000256" key="7">
    <source>
        <dbReference type="ARBA" id="ARBA00023288"/>
    </source>
</evidence>
<dbReference type="Pfam" id="PF05504">
    <property type="entry name" value="Spore_GerAC"/>
    <property type="match status" value="1"/>
</dbReference>
<keyword evidence="7" id="KW-0449">Lipoprotein</keyword>
<gene>
    <name evidence="11" type="ORF">SAMN05216180_0950</name>
</gene>
<evidence type="ECO:0000256" key="2">
    <source>
        <dbReference type="ARBA" id="ARBA00007886"/>
    </source>
</evidence>
<dbReference type="InterPro" id="IPR038501">
    <property type="entry name" value="Spore_GerAC_C_sf"/>
</dbReference>
<feature type="transmembrane region" description="Helical" evidence="8">
    <location>
        <begin position="7"/>
        <end position="26"/>
    </location>
</feature>
<keyword evidence="3" id="KW-0309">Germination</keyword>
<dbReference type="RefSeq" id="WP_162840802.1">
    <property type="nucleotide sequence ID" value="NZ_FOCG01000001.1"/>
</dbReference>
<keyword evidence="5 8" id="KW-0472">Membrane</keyword>
<evidence type="ECO:0000256" key="3">
    <source>
        <dbReference type="ARBA" id="ARBA00022544"/>
    </source>
</evidence>
<accession>A0A1H7ZW01</accession>
<evidence type="ECO:0000313" key="11">
    <source>
        <dbReference type="EMBL" id="SEM62842.1"/>
    </source>
</evidence>
<keyword evidence="8" id="KW-1133">Transmembrane helix</keyword>
<reference evidence="11 12" key="1">
    <citation type="submission" date="2016-10" db="EMBL/GenBank/DDBJ databases">
        <authorList>
            <person name="de Groot N.N."/>
        </authorList>
    </citation>
    <scope>NUCLEOTIDE SEQUENCE [LARGE SCALE GENOMIC DNA]</scope>
    <source>
        <strain evidence="11 12">CGMCC 1.5070</strain>
    </source>
</reference>
<evidence type="ECO:0000259" key="9">
    <source>
        <dbReference type="Pfam" id="PF05504"/>
    </source>
</evidence>
<dbReference type="Proteomes" id="UP000199158">
    <property type="component" value="Unassembled WGS sequence"/>
</dbReference>
<evidence type="ECO:0000256" key="1">
    <source>
        <dbReference type="ARBA" id="ARBA00004635"/>
    </source>
</evidence>
<dbReference type="Pfam" id="PF25198">
    <property type="entry name" value="Spore_GerAC_N"/>
    <property type="match status" value="1"/>
</dbReference>
<dbReference type="InterPro" id="IPR057336">
    <property type="entry name" value="GerAC_N"/>
</dbReference>
<keyword evidence="4" id="KW-0732">Signal</keyword>
<dbReference type="STRING" id="474960.SAMN05216180_0950"/>
<evidence type="ECO:0000313" key="12">
    <source>
        <dbReference type="Proteomes" id="UP000199158"/>
    </source>
</evidence>
<organism evidence="11 12">
    <name type="scientific">Hydrogenoanaerobacterium saccharovorans</name>
    <dbReference type="NCBI Taxonomy" id="474960"/>
    <lineage>
        <taxon>Bacteria</taxon>
        <taxon>Bacillati</taxon>
        <taxon>Bacillota</taxon>
        <taxon>Clostridia</taxon>
        <taxon>Eubacteriales</taxon>
        <taxon>Oscillospiraceae</taxon>
        <taxon>Hydrogenoanaerobacterium</taxon>
    </lineage>
</organism>
<feature type="domain" description="Spore germination protein N-terminal" evidence="10">
    <location>
        <begin position="25"/>
        <end position="196"/>
    </location>
</feature>
<feature type="domain" description="Spore germination GerAC-like C-terminal" evidence="9">
    <location>
        <begin position="210"/>
        <end position="371"/>
    </location>
</feature>
<comment type="similarity">
    <text evidence="2">Belongs to the GerABKC lipoprotein family.</text>
</comment>
<dbReference type="Gene3D" id="3.30.300.210">
    <property type="entry name" value="Nutrient germinant receptor protein C, domain 3"/>
    <property type="match status" value="1"/>
</dbReference>
<dbReference type="PANTHER" id="PTHR35789">
    <property type="entry name" value="SPORE GERMINATION PROTEIN B3"/>
    <property type="match status" value="1"/>
</dbReference>
<evidence type="ECO:0000256" key="8">
    <source>
        <dbReference type="SAM" id="Phobius"/>
    </source>
</evidence>
<dbReference type="AlphaFoldDB" id="A0A1H7ZW01"/>
<proteinExistence type="inferred from homology"/>
<evidence type="ECO:0000256" key="6">
    <source>
        <dbReference type="ARBA" id="ARBA00023139"/>
    </source>
</evidence>